<dbReference type="Gene3D" id="3.40.50.150">
    <property type="entry name" value="Vaccinia Virus protein VP39"/>
    <property type="match status" value="1"/>
</dbReference>
<gene>
    <name evidence="2" type="ORF">AOG55_02000</name>
</gene>
<dbReference type="RefSeq" id="WP_048101374.1">
    <property type="nucleotide sequence ID" value="NZ_LKBH01000294.1"/>
</dbReference>
<dbReference type="GO" id="GO:0032259">
    <property type="term" value="P:methylation"/>
    <property type="evidence" value="ECO:0007669"/>
    <property type="project" value="UniProtKB-KW"/>
</dbReference>
<evidence type="ECO:0000259" key="1">
    <source>
        <dbReference type="Pfam" id="PF08241"/>
    </source>
</evidence>
<evidence type="ECO:0000313" key="2">
    <source>
        <dbReference type="EMBL" id="KQB33783.1"/>
    </source>
</evidence>
<dbReference type="SUPFAM" id="SSF53335">
    <property type="entry name" value="S-adenosyl-L-methionine-dependent methyltransferases"/>
    <property type="match status" value="1"/>
</dbReference>
<comment type="caution">
    <text evidence="2">The sequence shown here is derived from an EMBL/GenBank/DDBJ whole genome shotgun (WGS) entry which is preliminary data.</text>
</comment>
<keyword evidence="3" id="KW-1185">Reference proteome</keyword>
<dbReference type="GeneID" id="84221063"/>
<name>A0A0Q0RFB6_9ARCH</name>
<dbReference type="InterPro" id="IPR029063">
    <property type="entry name" value="SAM-dependent_MTases_sf"/>
</dbReference>
<proteinExistence type="predicted"/>
<protein>
    <submittedName>
        <fullName evidence="2">SAM-dependent methyltransferase</fullName>
    </submittedName>
</protein>
<evidence type="ECO:0000313" key="3">
    <source>
        <dbReference type="Proteomes" id="UP000050301"/>
    </source>
</evidence>
<keyword evidence="2" id="KW-0808">Transferase</keyword>
<dbReference type="CDD" id="cd02440">
    <property type="entry name" value="AdoMet_MTases"/>
    <property type="match status" value="1"/>
</dbReference>
<dbReference type="InterPro" id="IPR013216">
    <property type="entry name" value="Methyltransf_11"/>
</dbReference>
<dbReference type="GO" id="GO:0008757">
    <property type="term" value="F:S-adenosylmethionine-dependent methyltransferase activity"/>
    <property type="evidence" value="ECO:0007669"/>
    <property type="project" value="InterPro"/>
</dbReference>
<dbReference type="EMBL" id="LKBH01000294">
    <property type="protein sequence ID" value="KQB33783.1"/>
    <property type="molecule type" value="Genomic_DNA"/>
</dbReference>
<feature type="domain" description="Methyltransferase type 11" evidence="1">
    <location>
        <begin position="44"/>
        <end position="121"/>
    </location>
</feature>
<dbReference type="InParanoid" id="A0A0Q0RFB6"/>
<dbReference type="Proteomes" id="UP000050301">
    <property type="component" value="Unassembled WGS sequence"/>
</dbReference>
<organism evidence="2 3">
    <name type="scientific">Acidiplasma cupricumulans</name>
    <dbReference type="NCBI Taxonomy" id="312540"/>
    <lineage>
        <taxon>Archaea</taxon>
        <taxon>Methanobacteriati</taxon>
        <taxon>Thermoplasmatota</taxon>
        <taxon>Thermoplasmata</taxon>
        <taxon>Thermoplasmatales</taxon>
        <taxon>Ferroplasmaceae</taxon>
        <taxon>Acidiplasma</taxon>
    </lineage>
</organism>
<dbReference type="AlphaFoldDB" id="A0A0Q0RFB6"/>
<accession>A0A0Q0RFB6</accession>
<dbReference type="Pfam" id="PF08241">
    <property type="entry name" value="Methyltransf_11"/>
    <property type="match status" value="1"/>
</dbReference>
<sequence length="192" mass="22539">MEEKIDYFNRHYMDYDKWYDLHLKEYNDQINFIRSVIPEGNGIEIGVGTGRFAYALNIKYGIDISESMVSLAKMRGINALVASAYSIPYPDKYFDFSLNMVTICFLDFPEKAIMEAKRVSKDCITVILDKNCEYVNNIIKNPAGFYRYAKFYSFEEIMNIYKNTGFKHIKYKIHDFYTNNNVKYRLVAVSGK</sequence>
<keyword evidence="2" id="KW-0489">Methyltransferase</keyword>
<reference evidence="2 3" key="1">
    <citation type="submission" date="2015-09" db="EMBL/GenBank/DDBJ databases">
        <title>Heavy metals and arsenic resistance mechanisms in polyextremophilic archaea of the family Ferroplasmaceae.</title>
        <authorList>
            <person name="Bulaev A.G."/>
            <person name="Kanygina A.V."/>
        </authorList>
    </citation>
    <scope>NUCLEOTIDE SEQUENCE [LARGE SCALE GENOMIC DNA]</scope>
    <source>
        <strain evidence="2 3">BH2</strain>
    </source>
</reference>